<protein>
    <submittedName>
        <fullName evidence="7">5-dehydro-2-deoxygluconokinase</fullName>
        <ecNumber evidence="7">2.7.1.92</ecNumber>
    </submittedName>
</protein>
<dbReference type="GO" id="GO:0047590">
    <property type="term" value="F:5-dehydro-2-deoxygluconokinase activity"/>
    <property type="evidence" value="ECO:0007669"/>
    <property type="project" value="UniProtKB-EC"/>
</dbReference>
<evidence type="ECO:0000259" key="6">
    <source>
        <dbReference type="Pfam" id="PF00294"/>
    </source>
</evidence>
<accession>A0A0S2HXG7</accession>
<comment type="similarity">
    <text evidence="1">Belongs to the carbohydrate kinase PfkB family.</text>
</comment>
<dbReference type="InterPro" id="IPR050306">
    <property type="entry name" value="PfkB_Carbo_kinase"/>
</dbReference>
<organism evidence="7 8">
    <name type="scientific">Salinivirga cyanobacteriivorans</name>
    <dbReference type="NCBI Taxonomy" id="1307839"/>
    <lineage>
        <taxon>Bacteria</taxon>
        <taxon>Pseudomonadati</taxon>
        <taxon>Bacteroidota</taxon>
        <taxon>Bacteroidia</taxon>
        <taxon>Bacteroidales</taxon>
        <taxon>Salinivirgaceae</taxon>
        <taxon>Salinivirga</taxon>
    </lineage>
</organism>
<evidence type="ECO:0000256" key="2">
    <source>
        <dbReference type="ARBA" id="ARBA00022679"/>
    </source>
</evidence>
<feature type="domain" description="Carbohydrate kinase PfkB" evidence="6">
    <location>
        <begin position="23"/>
        <end position="281"/>
    </location>
</feature>
<dbReference type="PROSITE" id="PS00584">
    <property type="entry name" value="PFKB_KINASES_2"/>
    <property type="match status" value="1"/>
</dbReference>
<dbReference type="EC" id="2.7.1.92" evidence="7"/>
<evidence type="ECO:0000256" key="5">
    <source>
        <dbReference type="ARBA" id="ARBA00022840"/>
    </source>
</evidence>
<gene>
    <name evidence="7" type="primary">iolC</name>
    <name evidence="7" type="ORF">L21SP5_01080</name>
</gene>
<dbReference type="Gene3D" id="3.40.1190.20">
    <property type="match status" value="1"/>
</dbReference>
<keyword evidence="3" id="KW-0547">Nucleotide-binding</keyword>
<dbReference type="InterPro" id="IPR002173">
    <property type="entry name" value="Carboh/pur_kinase_PfkB_CS"/>
</dbReference>
<evidence type="ECO:0000313" key="8">
    <source>
        <dbReference type="Proteomes" id="UP000064893"/>
    </source>
</evidence>
<dbReference type="GO" id="GO:0005524">
    <property type="term" value="F:ATP binding"/>
    <property type="evidence" value="ECO:0007669"/>
    <property type="project" value="UniProtKB-KW"/>
</dbReference>
<dbReference type="PANTHER" id="PTHR43085">
    <property type="entry name" value="HEXOKINASE FAMILY MEMBER"/>
    <property type="match status" value="1"/>
</dbReference>
<dbReference type="EMBL" id="CP013118">
    <property type="protein sequence ID" value="ALO14744.1"/>
    <property type="molecule type" value="Genomic_DNA"/>
</dbReference>
<dbReference type="STRING" id="1307839.L21SP5_01080"/>
<reference evidence="7 8" key="1">
    <citation type="submission" date="2015-11" db="EMBL/GenBank/DDBJ databases">
        <title>Description and complete genome sequence of a novel strain predominating in hypersaline microbial mats and representing a new family of the Bacteriodetes phylum.</title>
        <authorList>
            <person name="Spring S."/>
            <person name="Bunk B."/>
            <person name="Sproer C."/>
            <person name="Klenk H.-P."/>
        </authorList>
    </citation>
    <scope>NUCLEOTIDE SEQUENCE [LARGE SCALE GENOMIC DNA]</scope>
    <source>
        <strain evidence="7 8">L21-Spi-D4</strain>
    </source>
</reference>
<keyword evidence="2 7" id="KW-0808">Transferase</keyword>
<keyword evidence="4 7" id="KW-0418">Kinase</keyword>
<dbReference type="SUPFAM" id="SSF53613">
    <property type="entry name" value="Ribokinase-like"/>
    <property type="match status" value="1"/>
</dbReference>
<dbReference type="Proteomes" id="UP000064893">
    <property type="component" value="Chromosome"/>
</dbReference>
<dbReference type="InterPro" id="IPR011611">
    <property type="entry name" value="PfkB_dom"/>
</dbReference>
<dbReference type="PANTHER" id="PTHR43085:SF1">
    <property type="entry name" value="PSEUDOURIDINE KINASE-RELATED"/>
    <property type="match status" value="1"/>
</dbReference>
<evidence type="ECO:0000256" key="1">
    <source>
        <dbReference type="ARBA" id="ARBA00010688"/>
    </source>
</evidence>
<dbReference type="KEGG" id="blq:L21SP5_01080"/>
<name>A0A0S2HXG7_9BACT</name>
<dbReference type="AlphaFoldDB" id="A0A0S2HXG7"/>
<proteinExistence type="inferred from homology"/>
<keyword evidence="8" id="KW-1185">Reference proteome</keyword>
<dbReference type="InterPro" id="IPR029056">
    <property type="entry name" value="Ribokinase-like"/>
</dbReference>
<evidence type="ECO:0000256" key="3">
    <source>
        <dbReference type="ARBA" id="ARBA00022741"/>
    </source>
</evidence>
<dbReference type="RefSeq" id="WP_057952259.1">
    <property type="nucleotide sequence ID" value="NZ_CP013118.1"/>
</dbReference>
<dbReference type="Pfam" id="PF00294">
    <property type="entry name" value="PfkB"/>
    <property type="match status" value="1"/>
</dbReference>
<sequence length="292" mass="32526">MIYTLGEAVYDILFKNNQPAASVHGGSMYNVAISIGRAGKDVAFAGFYADDFLGNQSRLFLQKNGVGTDCYRPVAKAKSNLALAFLNAQMVPNYNFYRDERLNGHPFEIDFSNAEFLVTGSFYAIDDHNFGNVLDVIEKSRKNNVNVVYDPNIRSKHLDEHPERYERIARMIELADLVKVSAEDLFHITGSKSHDDWKKYLNKHSAQKYILTQGAGPVEAVFNDEHFIFQVPEIDVVSSVGAGDGFTAGFVSYGIEAIKNRTHFELAIERGISFAGAVCRSNENYIAAENGN</sequence>
<evidence type="ECO:0000313" key="7">
    <source>
        <dbReference type="EMBL" id="ALO14744.1"/>
    </source>
</evidence>
<evidence type="ECO:0000256" key="4">
    <source>
        <dbReference type="ARBA" id="ARBA00022777"/>
    </source>
</evidence>
<keyword evidence="5" id="KW-0067">ATP-binding</keyword>
<dbReference type="OrthoDB" id="9813569at2"/>